<evidence type="ECO:0000256" key="2">
    <source>
        <dbReference type="ARBA" id="ARBA00023016"/>
    </source>
</evidence>
<dbReference type="PANTHER" id="PTHR21237:SF23">
    <property type="entry name" value="GRPE PROTEIN HOMOLOG, MITOCHONDRIAL"/>
    <property type="match status" value="1"/>
</dbReference>
<evidence type="ECO:0000256" key="3">
    <source>
        <dbReference type="ARBA" id="ARBA00023186"/>
    </source>
</evidence>
<dbReference type="RefSeq" id="WP_211864308.1">
    <property type="nucleotide sequence ID" value="NZ_JAAEDM010000097.1"/>
</dbReference>
<gene>
    <name evidence="4" type="primary">grpE</name>
    <name evidence="8" type="ORF">GXW76_22255</name>
</gene>
<dbReference type="InterPro" id="IPR009012">
    <property type="entry name" value="GrpE_head"/>
</dbReference>
<keyword evidence="3 4" id="KW-0143">Chaperone</keyword>
<dbReference type="SUPFAM" id="SSF58014">
    <property type="entry name" value="Coiled-coil domain of nucleotide exchange factor GrpE"/>
    <property type="match status" value="1"/>
</dbReference>
<comment type="caution">
    <text evidence="8">The sequence shown here is derived from an EMBL/GenBank/DDBJ whole genome shotgun (WGS) entry which is preliminary data.</text>
</comment>
<keyword evidence="9" id="KW-1185">Reference proteome</keyword>
<dbReference type="GO" id="GO:0051082">
    <property type="term" value="F:unfolded protein binding"/>
    <property type="evidence" value="ECO:0007669"/>
    <property type="project" value="TreeGrafter"/>
</dbReference>
<keyword evidence="6" id="KW-0175">Coiled coil</keyword>
<accession>A0A9X9X3D1</accession>
<evidence type="ECO:0000313" key="8">
    <source>
        <dbReference type="EMBL" id="MBR0673910.1"/>
    </source>
</evidence>
<reference evidence="8" key="2">
    <citation type="journal article" date="2021" name="Syst. Appl. Microbiol.">
        <title>Roseomonas hellenica sp. nov., isolated from roots of wild-growing Alkanna tinctoria.</title>
        <authorList>
            <person name="Rat A."/>
            <person name="Naranjo H.D."/>
            <person name="Lebbe L."/>
            <person name="Cnockaert M."/>
            <person name="Krigas N."/>
            <person name="Grigoriadou K."/>
            <person name="Maloupa E."/>
            <person name="Willems A."/>
        </authorList>
    </citation>
    <scope>NUCLEOTIDE SEQUENCE</scope>
    <source>
        <strain evidence="8">LMG 31231</strain>
    </source>
</reference>
<comment type="subunit">
    <text evidence="4">Homodimer.</text>
</comment>
<dbReference type="HAMAP" id="MF_01151">
    <property type="entry name" value="GrpE"/>
    <property type="match status" value="1"/>
</dbReference>
<comment type="similarity">
    <text evidence="1 4 5">Belongs to the GrpE family.</text>
</comment>
<dbReference type="Gene3D" id="2.30.22.10">
    <property type="entry name" value="Head domain of nucleotide exchange factor GrpE"/>
    <property type="match status" value="1"/>
</dbReference>
<dbReference type="AlphaFoldDB" id="A0A9X9X3D1"/>
<evidence type="ECO:0000256" key="1">
    <source>
        <dbReference type="ARBA" id="ARBA00009054"/>
    </source>
</evidence>
<dbReference type="EMBL" id="JAAEDM010000097">
    <property type="protein sequence ID" value="MBR0673910.1"/>
    <property type="molecule type" value="Genomic_DNA"/>
</dbReference>
<feature type="compositionally biased region" description="Polar residues" evidence="7">
    <location>
        <begin position="1"/>
        <end position="10"/>
    </location>
</feature>
<sequence>MSENQDTPTDTRAQEATATAAAAPEAPAEPTPEERIAALEAEAAALKDKWLRAEAEMQNLRARTQREVQEARAFATQKFAREVVEAAENLRRGLDVLPPKAEGEAEAITKMREGFEGVERSFLGILERNGVRKDDPTGKAFDPEMHQAMAEQPAPEGVAPGTVTACWTPAWTLNGRLIKPAMVVVAGNAGG</sequence>
<comment type="function">
    <text evidence="4">Participates actively in the response to hyperosmotic and heat shock by preventing the aggregation of stress-denatured proteins, in association with DnaK and GrpE. It is the nucleotide exchange factor for DnaK and may function as a thermosensor. Unfolded proteins bind initially to DnaJ; upon interaction with the DnaJ-bound protein, DnaK hydrolyzes its bound ATP, resulting in the formation of a stable complex. GrpE releases ADP from DnaK; ATP binding to DnaK triggers the release of the substrate protein, thus completing the reaction cycle. Several rounds of ATP-dependent interactions between DnaJ, DnaK and GrpE are required for fully efficient folding.</text>
</comment>
<feature type="region of interest" description="Disordered" evidence="7">
    <location>
        <begin position="1"/>
        <end position="33"/>
    </location>
</feature>
<evidence type="ECO:0000256" key="7">
    <source>
        <dbReference type="SAM" id="MobiDB-lite"/>
    </source>
</evidence>
<dbReference type="GO" id="GO:0006457">
    <property type="term" value="P:protein folding"/>
    <property type="evidence" value="ECO:0007669"/>
    <property type="project" value="InterPro"/>
</dbReference>
<dbReference type="GO" id="GO:0005737">
    <property type="term" value="C:cytoplasm"/>
    <property type="evidence" value="ECO:0007669"/>
    <property type="project" value="UniProtKB-SubCell"/>
</dbReference>
<reference evidence="8" key="1">
    <citation type="submission" date="2020-01" db="EMBL/GenBank/DDBJ databases">
        <authorList>
            <person name="Rat A."/>
        </authorList>
    </citation>
    <scope>NUCLEOTIDE SEQUENCE</scope>
    <source>
        <strain evidence="8">LMG 31231</strain>
    </source>
</reference>
<feature type="coiled-coil region" evidence="6">
    <location>
        <begin position="36"/>
        <end position="63"/>
    </location>
</feature>
<dbReference type="InterPro" id="IPR000740">
    <property type="entry name" value="GrpE"/>
</dbReference>
<dbReference type="Proteomes" id="UP001138751">
    <property type="component" value="Unassembled WGS sequence"/>
</dbReference>
<name>A0A9X9X3D1_9PROT</name>
<dbReference type="PANTHER" id="PTHR21237">
    <property type="entry name" value="GRPE PROTEIN"/>
    <property type="match status" value="1"/>
</dbReference>
<evidence type="ECO:0000313" key="9">
    <source>
        <dbReference type="Proteomes" id="UP001138751"/>
    </source>
</evidence>
<dbReference type="CDD" id="cd00446">
    <property type="entry name" value="GrpE"/>
    <property type="match status" value="1"/>
</dbReference>
<feature type="compositionally biased region" description="Low complexity" evidence="7">
    <location>
        <begin position="14"/>
        <end position="28"/>
    </location>
</feature>
<keyword evidence="4" id="KW-0963">Cytoplasm</keyword>
<keyword evidence="2 4" id="KW-0346">Stress response</keyword>
<dbReference type="GO" id="GO:0000774">
    <property type="term" value="F:adenyl-nucleotide exchange factor activity"/>
    <property type="evidence" value="ECO:0007669"/>
    <property type="project" value="InterPro"/>
</dbReference>
<evidence type="ECO:0000256" key="5">
    <source>
        <dbReference type="RuleBase" id="RU004478"/>
    </source>
</evidence>
<protein>
    <recommendedName>
        <fullName evidence="4">Protein GrpE</fullName>
    </recommendedName>
    <alternativeName>
        <fullName evidence="4">HSP-70 cofactor</fullName>
    </alternativeName>
</protein>
<dbReference type="GO" id="GO:0051087">
    <property type="term" value="F:protein-folding chaperone binding"/>
    <property type="evidence" value="ECO:0007669"/>
    <property type="project" value="InterPro"/>
</dbReference>
<evidence type="ECO:0000256" key="4">
    <source>
        <dbReference type="HAMAP-Rule" id="MF_01151"/>
    </source>
</evidence>
<evidence type="ECO:0000256" key="6">
    <source>
        <dbReference type="SAM" id="Coils"/>
    </source>
</evidence>
<dbReference type="SUPFAM" id="SSF51064">
    <property type="entry name" value="Head domain of nucleotide exchange factor GrpE"/>
    <property type="match status" value="1"/>
</dbReference>
<dbReference type="Pfam" id="PF01025">
    <property type="entry name" value="GrpE"/>
    <property type="match status" value="1"/>
</dbReference>
<dbReference type="GO" id="GO:0042803">
    <property type="term" value="F:protein homodimerization activity"/>
    <property type="evidence" value="ECO:0007669"/>
    <property type="project" value="InterPro"/>
</dbReference>
<organism evidence="8 9">
    <name type="scientific">Neoroseomonas soli</name>
    <dbReference type="NCBI Taxonomy" id="1081025"/>
    <lineage>
        <taxon>Bacteria</taxon>
        <taxon>Pseudomonadati</taxon>
        <taxon>Pseudomonadota</taxon>
        <taxon>Alphaproteobacteria</taxon>
        <taxon>Acetobacterales</taxon>
        <taxon>Acetobacteraceae</taxon>
        <taxon>Neoroseomonas</taxon>
    </lineage>
</organism>
<dbReference type="Gene3D" id="3.90.20.20">
    <property type="match status" value="1"/>
</dbReference>
<dbReference type="InterPro" id="IPR013805">
    <property type="entry name" value="GrpE_CC"/>
</dbReference>
<comment type="subcellular location">
    <subcellularLocation>
        <location evidence="4">Cytoplasm</location>
    </subcellularLocation>
</comment>
<proteinExistence type="inferred from homology"/>
<dbReference type="PRINTS" id="PR00773">
    <property type="entry name" value="GRPEPROTEIN"/>
</dbReference>